<name>A0A0A7PKK9_9SPHN</name>
<organism evidence="4 5">
    <name type="scientific">Sphingopyxis fribergensis</name>
    <dbReference type="NCBI Taxonomy" id="1515612"/>
    <lineage>
        <taxon>Bacteria</taxon>
        <taxon>Pseudomonadati</taxon>
        <taxon>Pseudomonadota</taxon>
        <taxon>Alphaproteobacteria</taxon>
        <taxon>Sphingomonadales</taxon>
        <taxon>Sphingomonadaceae</taxon>
        <taxon>Sphingopyxis</taxon>
    </lineage>
</organism>
<dbReference type="STRING" id="1515612.SKP52_18270"/>
<dbReference type="GO" id="GO:0003723">
    <property type="term" value="F:RNA binding"/>
    <property type="evidence" value="ECO:0007669"/>
    <property type="project" value="UniProtKB-KW"/>
</dbReference>
<evidence type="ECO:0000313" key="4">
    <source>
        <dbReference type="EMBL" id="AJA10524.1"/>
    </source>
</evidence>
<dbReference type="CDD" id="cd00165">
    <property type="entry name" value="S4"/>
    <property type="match status" value="1"/>
</dbReference>
<evidence type="ECO:0000256" key="1">
    <source>
        <dbReference type="PROSITE-ProRule" id="PRU00182"/>
    </source>
</evidence>
<dbReference type="InterPro" id="IPR036986">
    <property type="entry name" value="S4_RNA-bd_sf"/>
</dbReference>
<dbReference type="Pfam" id="PF01479">
    <property type="entry name" value="S4"/>
    <property type="match status" value="1"/>
</dbReference>
<dbReference type="Gene3D" id="3.10.290.10">
    <property type="entry name" value="RNA-binding S4 domain"/>
    <property type="match status" value="1"/>
</dbReference>
<sequence length="119" mass="12800">MASPGAAGSIRLDKLLWFLRFARSRSVAQAMVEAGHIRLDGRRITRSSCAVHVGSTLVLPVGEHIEVLRLLSLPLRRGPAPEAQACYKRLDPAVSPPAPTAIDADGNALHRKGPDHPNQ</sequence>
<feature type="region of interest" description="Disordered" evidence="2">
    <location>
        <begin position="91"/>
        <end position="119"/>
    </location>
</feature>
<dbReference type="SMART" id="SM00363">
    <property type="entry name" value="S4"/>
    <property type="match status" value="1"/>
</dbReference>
<dbReference type="PROSITE" id="PS50889">
    <property type="entry name" value="S4"/>
    <property type="match status" value="1"/>
</dbReference>
<dbReference type="KEGG" id="sphk:SKP52_18270"/>
<feature type="domain" description="RNA-binding S4" evidence="3">
    <location>
        <begin position="10"/>
        <end position="76"/>
    </location>
</feature>
<dbReference type="SUPFAM" id="SSF55174">
    <property type="entry name" value="Alpha-L RNA-binding motif"/>
    <property type="match status" value="1"/>
</dbReference>
<dbReference type="AlphaFoldDB" id="A0A0A7PKK9"/>
<dbReference type="HOGENOM" id="CLU_101003_3_0_5"/>
<evidence type="ECO:0000259" key="3">
    <source>
        <dbReference type="SMART" id="SM00363"/>
    </source>
</evidence>
<gene>
    <name evidence="4" type="ORF">SKP52_18270</name>
</gene>
<reference evidence="4 5" key="1">
    <citation type="journal article" date="2015" name="Int. J. Syst. Evol. Microbiol.">
        <title>Description of Sphingopyxis fribergensis sp. nov. - a soil bacterium with the ability to degrade styrene and phenylacetic acid.</title>
        <authorList>
            <person name="Oelschlagel M."/>
            <person name="Ruckert C."/>
            <person name="Kalinowski J."/>
            <person name="Schmidt G."/>
            <person name="Schlomann M."/>
            <person name="Tischler D."/>
        </authorList>
    </citation>
    <scope>NUCLEOTIDE SEQUENCE [LARGE SCALE GENOMIC DNA]</scope>
    <source>
        <strain evidence="4 5">Kp5.2</strain>
    </source>
</reference>
<dbReference type="Proteomes" id="UP000030907">
    <property type="component" value="Chromosome"/>
</dbReference>
<evidence type="ECO:0000256" key="2">
    <source>
        <dbReference type="SAM" id="MobiDB-lite"/>
    </source>
</evidence>
<dbReference type="InterPro" id="IPR002942">
    <property type="entry name" value="S4_RNA-bd"/>
</dbReference>
<dbReference type="RefSeq" id="WP_039577070.1">
    <property type="nucleotide sequence ID" value="NZ_CP009122.1"/>
</dbReference>
<keyword evidence="5" id="KW-1185">Reference proteome</keyword>
<proteinExistence type="predicted"/>
<accession>A0A0A7PKK9</accession>
<evidence type="ECO:0000313" key="5">
    <source>
        <dbReference type="Proteomes" id="UP000030907"/>
    </source>
</evidence>
<dbReference type="OrthoDB" id="9797176at2"/>
<keyword evidence="1" id="KW-0694">RNA-binding</keyword>
<dbReference type="EMBL" id="CP009122">
    <property type="protein sequence ID" value="AJA10524.1"/>
    <property type="molecule type" value="Genomic_DNA"/>
</dbReference>
<protein>
    <submittedName>
        <fullName evidence="4">RNA-binding protein S4</fullName>
    </submittedName>
</protein>